<dbReference type="HOGENOM" id="CLU_035624_0_0_1"/>
<keyword evidence="2" id="KW-1185">Reference proteome</keyword>
<dbReference type="Proteomes" id="UP000027222">
    <property type="component" value="Unassembled WGS sequence"/>
</dbReference>
<reference evidence="2" key="1">
    <citation type="journal article" date="2014" name="Proc. Natl. Acad. Sci. U.S.A.">
        <title>Extensive sampling of basidiomycete genomes demonstrates inadequacy of the white-rot/brown-rot paradigm for wood decay fungi.</title>
        <authorList>
            <person name="Riley R."/>
            <person name="Salamov A.A."/>
            <person name="Brown D.W."/>
            <person name="Nagy L.G."/>
            <person name="Floudas D."/>
            <person name="Held B.W."/>
            <person name="Levasseur A."/>
            <person name="Lombard V."/>
            <person name="Morin E."/>
            <person name="Otillar R."/>
            <person name="Lindquist E.A."/>
            <person name="Sun H."/>
            <person name="LaButti K.M."/>
            <person name="Schmutz J."/>
            <person name="Jabbour D."/>
            <person name="Luo H."/>
            <person name="Baker S.E."/>
            <person name="Pisabarro A.G."/>
            <person name="Walton J.D."/>
            <person name="Blanchette R.A."/>
            <person name="Henrissat B."/>
            <person name="Martin F."/>
            <person name="Cullen D."/>
            <person name="Hibbett D.S."/>
            <person name="Grigoriev I.V."/>
        </authorList>
    </citation>
    <scope>NUCLEOTIDE SEQUENCE [LARGE SCALE GENOMIC DNA]</scope>
    <source>
        <strain evidence="2">CBS 339.88</strain>
    </source>
</reference>
<gene>
    <name evidence="1" type="ORF">GALMADRAFT_258745</name>
</gene>
<dbReference type="AlphaFoldDB" id="A0A067S7R1"/>
<name>A0A067S7R1_GALM3</name>
<accession>A0A067S7R1</accession>
<organism evidence="1 2">
    <name type="scientific">Galerina marginata (strain CBS 339.88)</name>
    <dbReference type="NCBI Taxonomy" id="685588"/>
    <lineage>
        <taxon>Eukaryota</taxon>
        <taxon>Fungi</taxon>
        <taxon>Dikarya</taxon>
        <taxon>Basidiomycota</taxon>
        <taxon>Agaricomycotina</taxon>
        <taxon>Agaricomycetes</taxon>
        <taxon>Agaricomycetidae</taxon>
        <taxon>Agaricales</taxon>
        <taxon>Agaricineae</taxon>
        <taxon>Strophariaceae</taxon>
        <taxon>Galerina</taxon>
    </lineage>
</organism>
<dbReference type="EMBL" id="KL142419">
    <property type="protein sequence ID" value="KDR66871.1"/>
    <property type="molecule type" value="Genomic_DNA"/>
</dbReference>
<sequence length="399" mass="45382">MASNSRLPLEVVLTVLDILAQDDQEFLSLKACSFVCKTFLHQCRKHIFASISVDGRKLVSPKPNTTSLIRLLSTTPEIADHIRKLVCCITREEFDRQSLPGVLEKINKLEFLSIRWPGLERRWNHNPLRPALLHLLHLPTLVHLELRKIEDFEVLDFLPCTNLKELDFSVVKAVESEGASYLTCSEDPIRLRRFSAGWQWSTTISKLCRTIRPDGRLIIDFANVTSVSFHLYERDEHDAAAEFFKHCEQVTDVVLHVYSPPLTWMGISKTLAPSMQTLTRLSLNISRDESGTADPLSGLVDELKGIRHQNCIESIIINVYILPDWDCSSGDDWGRLDEELTQPGWPKLKSVLVGITVFTLSREANDLEMALRKLPETQFPRLSSSKSVVFEFSVAKEFA</sequence>
<proteinExistence type="predicted"/>
<dbReference type="OrthoDB" id="2745898at2759"/>
<protein>
    <recommendedName>
        <fullName evidence="3">F-box domain-containing protein</fullName>
    </recommendedName>
</protein>
<evidence type="ECO:0008006" key="3">
    <source>
        <dbReference type="Google" id="ProtNLM"/>
    </source>
</evidence>
<evidence type="ECO:0000313" key="1">
    <source>
        <dbReference type="EMBL" id="KDR66871.1"/>
    </source>
</evidence>
<evidence type="ECO:0000313" key="2">
    <source>
        <dbReference type="Proteomes" id="UP000027222"/>
    </source>
</evidence>